<dbReference type="EMBL" id="JAAKFY010000021">
    <property type="protein sequence ID" value="KAF3839282.1"/>
    <property type="molecule type" value="Genomic_DNA"/>
</dbReference>
<keyword evidence="3" id="KW-1185">Reference proteome</keyword>
<evidence type="ECO:0000256" key="1">
    <source>
        <dbReference type="SAM" id="MobiDB-lite"/>
    </source>
</evidence>
<sequence length="88" mass="9996">MGGGDAGWTVRRRGEASSRDPMTWVRHVTVAQERKSIHERMRSTGVDYRLGPWLLEGWREVEGGSVGRRERGRAWLLCGEKGVFEGQL</sequence>
<evidence type="ECO:0000313" key="2">
    <source>
        <dbReference type="EMBL" id="KAF3839282.1"/>
    </source>
</evidence>
<gene>
    <name evidence="2" type="ORF">F7725_017999</name>
</gene>
<organism evidence="2 3">
    <name type="scientific">Dissostichus mawsoni</name>
    <name type="common">Antarctic cod</name>
    <dbReference type="NCBI Taxonomy" id="36200"/>
    <lineage>
        <taxon>Eukaryota</taxon>
        <taxon>Metazoa</taxon>
        <taxon>Chordata</taxon>
        <taxon>Craniata</taxon>
        <taxon>Vertebrata</taxon>
        <taxon>Euteleostomi</taxon>
        <taxon>Actinopterygii</taxon>
        <taxon>Neopterygii</taxon>
        <taxon>Teleostei</taxon>
        <taxon>Neoteleostei</taxon>
        <taxon>Acanthomorphata</taxon>
        <taxon>Eupercaria</taxon>
        <taxon>Perciformes</taxon>
        <taxon>Notothenioidei</taxon>
        <taxon>Nototheniidae</taxon>
        <taxon>Dissostichus</taxon>
    </lineage>
</organism>
<dbReference type="AlphaFoldDB" id="A0A7J5XQD9"/>
<accession>A0A7J5XQD9</accession>
<feature type="non-terminal residue" evidence="2">
    <location>
        <position position="88"/>
    </location>
</feature>
<name>A0A7J5XQD9_DISMA</name>
<feature type="region of interest" description="Disordered" evidence="1">
    <location>
        <begin position="1"/>
        <end position="20"/>
    </location>
</feature>
<evidence type="ECO:0000313" key="3">
    <source>
        <dbReference type="Proteomes" id="UP000518266"/>
    </source>
</evidence>
<reference evidence="2 3" key="1">
    <citation type="submission" date="2020-03" db="EMBL/GenBank/DDBJ databases">
        <title>Dissostichus mawsoni Genome sequencing and assembly.</title>
        <authorList>
            <person name="Park H."/>
        </authorList>
    </citation>
    <scope>NUCLEOTIDE SEQUENCE [LARGE SCALE GENOMIC DNA]</scope>
    <source>
        <strain evidence="2">DM0001</strain>
        <tissue evidence="2">Muscle</tissue>
    </source>
</reference>
<comment type="caution">
    <text evidence="2">The sequence shown here is derived from an EMBL/GenBank/DDBJ whole genome shotgun (WGS) entry which is preliminary data.</text>
</comment>
<proteinExistence type="predicted"/>
<protein>
    <submittedName>
        <fullName evidence="2">Uncharacterized protein</fullName>
    </submittedName>
</protein>
<dbReference type="Proteomes" id="UP000518266">
    <property type="component" value="Unassembled WGS sequence"/>
</dbReference>